<feature type="compositionally biased region" description="Polar residues" evidence="1">
    <location>
        <begin position="40"/>
        <end position="61"/>
    </location>
</feature>
<comment type="caution">
    <text evidence="2">The sequence shown here is derived from an EMBL/GenBank/DDBJ whole genome shotgun (WGS) entry which is preliminary data.</text>
</comment>
<feature type="region of interest" description="Disordered" evidence="1">
    <location>
        <begin position="1"/>
        <end position="69"/>
    </location>
</feature>
<proteinExistence type="predicted"/>
<dbReference type="EMBL" id="JAVRJZ010000006">
    <property type="protein sequence ID" value="KAK2721311.1"/>
    <property type="molecule type" value="Genomic_DNA"/>
</dbReference>
<feature type="compositionally biased region" description="Polar residues" evidence="1">
    <location>
        <begin position="320"/>
        <end position="329"/>
    </location>
</feature>
<keyword evidence="3" id="KW-1185">Reference proteome</keyword>
<evidence type="ECO:0000313" key="3">
    <source>
        <dbReference type="Proteomes" id="UP001187531"/>
    </source>
</evidence>
<feature type="region of interest" description="Disordered" evidence="1">
    <location>
        <begin position="250"/>
        <end position="329"/>
    </location>
</feature>
<feature type="compositionally biased region" description="Basic and acidic residues" evidence="1">
    <location>
        <begin position="171"/>
        <end position="183"/>
    </location>
</feature>
<protein>
    <submittedName>
        <fullName evidence="2">Uncharacterized protein</fullName>
    </submittedName>
</protein>
<gene>
    <name evidence="2" type="ORF">QYM36_003557</name>
</gene>
<evidence type="ECO:0000256" key="1">
    <source>
        <dbReference type="SAM" id="MobiDB-lite"/>
    </source>
</evidence>
<feature type="compositionally biased region" description="Polar residues" evidence="1">
    <location>
        <begin position="11"/>
        <end position="23"/>
    </location>
</feature>
<organism evidence="2 3">
    <name type="scientific">Artemia franciscana</name>
    <name type="common">Brine shrimp</name>
    <name type="synonym">Artemia sanfranciscana</name>
    <dbReference type="NCBI Taxonomy" id="6661"/>
    <lineage>
        <taxon>Eukaryota</taxon>
        <taxon>Metazoa</taxon>
        <taxon>Ecdysozoa</taxon>
        <taxon>Arthropoda</taxon>
        <taxon>Crustacea</taxon>
        <taxon>Branchiopoda</taxon>
        <taxon>Anostraca</taxon>
        <taxon>Artemiidae</taxon>
        <taxon>Artemia</taxon>
    </lineage>
</organism>
<name>A0AA88I7I2_ARTSF</name>
<feature type="region of interest" description="Disordered" evidence="1">
    <location>
        <begin position="154"/>
        <end position="210"/>
    </location>
</feature>
<sequence>PASPVTDTPWEAQNTVPFSSLTEHPNVELNSPYADEIGFSSFNAQASTSSYPPPQETSTPNPDMGATPVQPVLEAPQLRNRRGNAKQPMSIQNKPPVKTIKDIIKSETDLEEEFLGYLSKTSHSFVKNNYNVGKTEKSVIFNGTYPIDLPITSRSRQPRTFPIDEPFSRNSLEDIPEREKAVVEEESNSCLPPETPSAKSGPEEQTDKASGLFSKFTSIFGGKKVPQAILPDDKKQKYVYDEAKKKWVNLENPDEETETRAPPPRSTFAGQPMAAQSVSKNPTASGAALRNKRVQSGTTQRNFRGPPQQRPFNFTPVAVPNQSNQENQG</sequence>
<dbReference type="Proteomes" id="UP001187531">
    <property type="component" value="Unassembled WGS sequence"/>
</dbReference>
<feature type="non-terminal residue" evidence="2">
    <location>
        <position position="1"/>
    </location>
</feature>
<evidence type="ECO:0000313" key="2">
    <source>
        <dbReference type="EMBL" id="KAK2721311.1"/>
    </source>
</evidence>
<reference evidence="2" key="1">
    <citation type="submission" date="2023-07" db="EMBL/GenBank/DDBJ databases">
        <title>Chromosome-level genome assembly of Artemia franciscana.</title>
        <authorList>
            <person name="Jo E."/>
        </authorList>
    </citation>
    <scope>NUCLEOTIDE SEQUENCE</scope>
    <source>
        <tissue evidence="2">Whole body</tissue>
    </source>
</reference>
<feature type="compositionally biased region" description="Polar residues" evidence="1">
    <location>
        <begin position="274"/>
        <end position="284"/>
    </location>
</feature>
<dbReference type="AlphaFoldDB" id="A0AA88I7I2"/>
<accession>A0AA88I7I2</accession>